<dbReference type="EMBL" id="BGZK01001201">
    <property type="protein sequence ID" value="GBP74286.1"/>
    <property type="molecule type" value="Genomic_DNA"/>
</dbReference>
<name>A0A4C1YDV6_EUMVA</name>
<protein>
    <submittedName>
        <fullName evidence="2">Uncharacterized protein</fullName>
    </submittedName>
</protein>
<accession>A0A4C1YDV6</accession>
<feature type="region of interest" description="Disordered" evidence="1">
    <location>
        <begin position="1"/>
        <end position="53"/>
    </location>
</feature>
<sequence>MASIIKTDGGLGSLAGRAGPRPRRKLDHLSFKSETITRGRTPSPSGVGALSPGSTQDVSFWATSNIEHLHRPSCRLSRSRL</sequence>
<evidence type="ECO:0000256" key="1">
    <source>
        <dbReference type="SAM" id="MobiDB-lite"/>
    </source>
</evidence>
<reference evidence="2 3" key="1">
    <citation type="journal article" date="2019" name="Commun. Biol.">
        <title>The bagworm genome reveals a unique fibroin gene that provides high tensile strength.</title>
        <authorList>
            <person name="Kono N."/>
            <person name="Nakamura H."/>
            <person name="Ohtoshi R."/>
            <person name="Tomita M."/>
            <person name="Numata K."/>
            <person name="Arakawa K."/>
        </authorList>
    </citation>
    <scope>NUCLEOTIDE SEQUENCE [LARGE SCALE GENOMIC DNA]</scope>
</reference>
<dbReference type="AlphaFoldDB" id="A0A4C1YDV6"/>
<proteinExistence type="predicted"/>
<evidence type="ECO:0000313" key="3">
    <source>
        <dbReference type="Proteomes" id="UP000299102"/>
    </source>
</evidence>
<keyword evidence="3" id="KW-1185">Reference proteome</keyword>
<dbReference type="Proteomes" id="UP000299102">
    <property type="component" value="Unassembled WGS sequence"/>
</dbReference>
<gene>
    <name evidence="2" type="ORF">EVAR_58564_1</name>
</gene>
<feature type="compositionally biased region" description="Basic and acidic residues" evidence="1">
    <location>
        <begin position="27"/>
        <end position="37"/>
    </location>
</feature>
<evidence type="ECO:0000313" key="2">
    <source>
        <dbReference type="EMBL" id="GBP74286.1"/>
    </source>
</evidence>
<organism evidence="2 3">
    <name type="scientific">Eumeta variegata</name>
    <name type="common">Bagworm moth</name>
    <name type="synonym">Eumeta japonica</name>
    <dbReference type="NCBI Taxonomy" id="151549"/>
    <lineage>
        <taxon>Eukaryota</taxon>
        <taxon>Metazoa</taxon>
        <taxon>Ecdysozoa</taxon>
        <taxon>Arthropoda</taxon>
        <taxon>Hexapoda</taxon>
        <taxon>Insecta</taxon>
        <taxon>Pterygota</taxon>
        <taxon>Neoptera</taxon>
        <taxon>Endopterygota</taxon>
        <taxon>Lepidoptera</taxon>
        <taxon>Glossata</taxon>
        <taxon>Ditrysia</taxon>
        <taxon>Tineoidea</taxon>
        <taxon>Psychidae</taxon>
        <taxon>Oiketicinae</taxon>
        <taxon>Eumeta</taxon>
    </lineage>
</organism>
<comment type="caution">
    <text evidence="2">The sequence shown here is derived from an EMBL/GenBank/DDBJ whole genome shotgun (WGS) entry which is preliminary data.</text>
</comment>